<evidence type="ECO:0000313" key="3">
    <source>
        <dbReference type="Proteomes" id="UP000003100"/>
    </source>
</evidence>
<reference evidence="2 3" key="1">
    <citation type="submission" date="2009-01" db="EMBL/GenBank/DDBJ databases">
        <authorList>
            <person name="Fulton L."/>
            <person name="Clifton S."/>
            <person name="Fulton B."/>
            <person name="Xu J."/>
            <person name="Minx P."/>
            <person name="Pepin K.H."/>
            <person name="Johnson M."/>
            <person name="Bhonagiri V."/>
            <person name="Nash W.E."/>
            <person name="Mardis E.R."/>
            <person name="Wilson R.K."/>
        </authorList>
    </citation>
    <scope>NUCLEOTIDE SEQUENCE [LARGE SCALE GENOMIC DNA]</scope>
    <source>
        <strain evidence="3">DSM 10507 / JCM 14656 / S5a33</strain>
    </source>
</reference>
<dbReference type="EMBL" id="ACBZ01000083">
    <property type="protein sequence ID" value="EEG49395.1"/>
    <property type="molecule type" value="Genomic_DNA"/>
</dbReference>
<dbReference type="GeneID" id="86822196"/>
<keyword evidence="3" id="KW-1185">Reference proteome</keyword>
<dbReference type="CDD" id="cd05013">
    <property type="entry name" value="SIS_RpiR"/>
    <property type="match status" value="1"/>
</dbReference>
<dbReference type="NCBIfam" id="NF002805">
    <property type="entry name" value="PRK02947.1"/>
    <property type="match status" value="1"/>
</dbReference>
<dbReference type="eggNOG" id="COG4821">
    <property type="taxonomic scope" value="Bacteria"/>
</dbReference>
<dbReference type="InterPro" id="IPR035472">
    <property type="entry name" value="RpiR-like_SIS"/>
</dbReference>
<dbReference type="InterPro" id="IPR046348">
    <property type="entry name" value="SIS_dom_sf"/>
</dbReference>
<organism evidence="2 3">
    <name type="scientific">Blautia hydrogenotrophica (strain DSM 10507 / JCM 14656 / S5a33)</name>
    <name type="common">Ruminococcus hydrogenotrophicus</name>
    <dbReference type="NCBI Taxonomy" id="476272"/>
    <lineage>
        <taxon>Bacteria</taxon>
        <taxon>Bacillati</taxon>
        <taxon>Bacillota</taxon>
        <taxon>Clostridia</taxon>
        <taxon>Lachnospirales</taxon>
        <taxon>Lachnospiraceae</taxon>
        <taxon>Blautia</taxon>
    </lineage>
</organism>
<dbReference type="SUPFAM" id="SSF53697">
    <property type="entry name" value="SIS domain"/>
    <property type="match status" value="1"/>
</dbReference>
<feature type="domain" description="SIS" evidence="1">
    <location>
        <begin position="32"/>
        <end position="212"/>
    </location>
</feature>
<dbReference type="Proteomes" id="UP000003100">
    <property type="component" value="Unassembled WGS sequence"/>
</dbReference>
<gene>
    <name evidence="2" type="ORF">RUMHYD_01693</name>
</gene>
<dbReference type="AlphaFoldDB" id="C0CLH1"/>
<dbReference type="Pfam" id="PF13580">
    <property type="entry name" value="SIS_2"/>
    <property type="match status" value="1"/>
</dbReference>
<dbReference type="GO" id="GO:0097367">
    <property type="term" value="F:carbohydrate derivative binding"/>
    <property type="evidence" value="ECO:0007669"/>
    <property type="project" value="InterPro"/>
</dbReference>
<evidence type="ECO:0000259" key="1">
    <source>
        <dbReference type="PROSITE" id="PS51464"/>
    </source>
</evidence>
<reference evidence="2 3" key="2">
    <citation type="submission" date="2009-02" db="EMBL/GenBank/DDBJ databases">
        <title>Draft genome sequence of Blautia hydrogenotrophica DSM 10507 (Ruminococcus hydrogenotrophicus DSM 10507).</title>
        <authorList>
            <person name="Sudarsanam P."/>
            <person name="Ley R."/>
            <person name="Guruge J."/>
            <person name="Turnbaugh P.J."/>
            <person name="Mahowald M."/>
            <person name="Liep D."/>
            <person name="Gordon J."/>
        </authorList>
    </citation>
    <scope>NUCLEOTIDE SEQUENCE [LARGE SCALE GENOMIC DNA]</scope>
    <source>
        <strain evidence="3">DSM 10507 / JCM 14656 / S5a33</strain>
    </source>
</reference>
<dbReference type="PANTHER" id="PTHR30390">
    <property type="entry name" value="SEDOHEPTULOSE 7-PHOSPHATE ISOMERASE / DNAA INITIATOR-ASSOCIATING FACTOR FOR REPLICATION INITIATION"/>
    <property type="match status" value="1"/>
</dbReference>
<dbReference type="RefSeq" id="WP_005948480.1">
    <property type="nucleotide sequence ID" value="NZ_CP136423.1"/>
</dbReference>
<dbReference type="InterPro" id="IPR050099">
    <property type="entry name" value="SIS_GmhA/DiaA_subfam"/>
</dbReference>
<comment type="caution">
    <text evidence="2">The sequence shown here is derived from an EMBL/GenBank/DDBJ whole genome shotgun (WGS) entry which is preliminary data.</text>
</comment>
<dbReference type="InterPro" id="IPR001347">
    <property type="entry name" value="SIS_dom"/>
</dbReference>
<dbReference type="Gene3D" id="3.40.50.10490">
    <property type="entry name" value="Glucose-6-phosphate isomerase like protein, domain 1"/>
    <property type="match status" value="1"/>
</dbReference>
<dbReference type="PROSITE" id="PS51464">
    <property type="entry name" value="SIS"/>
    <property type="match status" value="1"/>
</dbReference>
<name>C0CLH1_BLAHS</name>
<sequence>MFVREYYKSVRDLLETVYVREFDKIQTAGRMLAEVMEQDGLIHVFGCGHSHMIAEEMFYRAGGLVAIDPIFEESTMLHDGAYKSSQIERMSGYAPKVLERYPLEKGDVLIISSSSGINPFPIEMAECARKKGVKVIGITSGNYKDKPSRDRRGLHLEDVCDLYIDNYVPHGDAVVEIEDGGVKAGPVSSIAAFFIANSMTLAACEHMRARGEQPPVYKSGNVDGGDGYNEDIVKKYICRIKHL</sequence>
<proteinExistence type="predicted"/>
<evidence type="ECO:0000313" key="2">
    <source>
        <dbReference type="EMBL" id="EEG49395.1"/>
    </source>
</evidence>
<protein>
    <recommendedName>
        <fullName evidence="1">SIS domain-containing protein</fullName>
    </recommendedName>
</protein>
<dbReference type="PATRIC" id="fig|476272.21.peg.2062"/>
<dbReference type="GO" id="GO:1901135">
    <property type="term" value="P:carbohydrate derivative metabolic process"/>
    <property type="evidence" value="ECO:0007669"/>
    <property type="project" value="InterPro"/>
</dbReference>
<accession>C0CLH1</accession>
<dbReference type="HOGENOM" id="CLU_089975_0_0_9"/>
<dbReference type="PANTHER" id="PTHR30390:SF7">
    <property type="entry name" value="PHOSPHOHEPTOSE ISOMERASE"/>
    <property type="match status" value="1"/>
</dbReference>